<evidence type="ECO:0000256" key="1">
    <source>
        <dbReference type="ARBA" id="ARBA00008814"/>
    </source>
</evidence>
<dbReference type="Gene3D" id="3.40.50.1980">
    <property type="entry name" value="Nitrogenase molybdenum iron protein domain"/>
    <property type="match status" value="2"/>
</dbReference>
<feature type="domain" description="Fe/B12 periplasmic-binding" evidence="3">
    <location>
        <begin position="62"/>
        <end position="346"/>
    </location>
</feature>
<dbReference type="PANTHER" id="PTHR30535:SF7">
    <property type="entry name" value="IRON(III) DICITRATE-BINDING PROTEIN"/>
    <property type="match status" value="1"/>
</dbReference>
<dbReference type="RefSeq" id="WP_284302165.1">
    <property type="nucleotide sequence ID" value="NZ_BSUO01000001.1"/>
</dbReference>
<accession>A0ABQ6IJG9</accession>
<proteinExistence type="inferred from homology"/>
<protein>
    <submittedName>
        <fullName evidence="4">ABC transporter substrate-binding protein</fullName>
    </submittedName>
</protein>
<organism evidence="4 5">
    <name type="scientific">Mobilicoccus caccae</name>
    <dbReference type="NCBI Taxonomy" id="1859295"/>
    <lineage>
        <taxon>Bacteria</taxon>
        <taxon>Bacillati</taxon>
        <taxon>Actinomycetota</taxon>
        <taxon>Actinomycetes</taxon>
        <taxon>Micrococcales</taxon>
        <taxon>Dermatophilaceae</taxon>
        <taxon>Mobilicoccus</taxon>
    </lineage>
</organism>
<dbReference type="InterPro" id="IPR002491">
    <property type="entry name" value="ABC_transptr_periplasmic_BD"/>
</dbReference>
<gene>
    <name evidence="4" type="ORF">GCM10025883_01080</name>
</gene>
<evidence type="ECO:0000259" key="3">
    <source>
        <dbReference type="PROSITE" id="PS50983"/>
    </source>
</evidence>
<evidence type="ECO:0000256" key="2">
    <source>
        <dbReference type="SAM" id="SignalP"/>
    </source>
</evidence>
<dbReference type="InterPro" id="IPR050902">
    <property type="entry name" value="ABC_Transporter_SBP"/>
</dbReference>
<feature type="chain" id="PRO_5045830605" evidence="2">
    <location>
        <begin position="24"/>
        <end position="346"/>
    </location>
</feature>
<keyword evidence="5" id="KW-1185">Reference proteome</keyword>
<comment type="similarity">
    <text evidence="1">Belongs to the bacterial solute-binding protein 8 family.</text>
</comment>
<name>A0ABQ6IJG9_9MICO</name>
<comment type="caution">
    <text evidence="4">The sequence shown here is derived from an EMBL/GenBank/DDBJ whole genome shotgun (WGS) entry which is preliminary data.</text>
</comment>
<keyword evidence="2" id="KW-0732">Signal</keyword>
<dbReference type="PROSITE" id="PS50983">
    <property type="entry name" value="FE_B12_PBP"/>
    <property type="match status" value="1"/>
</dbReference>
<dbReference type="EMBL" id="BSUO01000001">
    <property type="protein sequence ID" value="GMA38063.1"/>
    <property type="molecule type" value="Genomic_DNA"/>
</dbReference>
<reference evidence="5" key="1">
    <citation type="journal article" date="2019" name="Int. J. Syst. Evol. Microbiol.">
        <title>The Global Catalogue of Microorganisms (GCM) 10K type strain sequencing project: providing services to taxonomists for standard genome sequencing and annotation.</title>
        <authorList>
            <consortium name="The Broad Institute Genomics Platform"/>
            <consortium name="The Broad Institute Genome Sequencing Center for Infectious Disease"/>
            <person name="Wu L."/>
            <person name="Ma J."/>
        </authorList>
    </citation>
    <scope>NUCLEOTIDE SEQUENCE [LARGE SCALE GENOMIC DNA]</scope>
    <source>
        <strain evidence="5">NBRC 113072</strain>
    </source>
</reference>
<dbReference type="Proteomes" id="UP001157126">
    <property type="component" value="Unassembled WGS sequence"/>
</dbReference>
<dbReference type="SUPFAM" id="SSF53807">
    <property type="entry name" value="Helical backbone' metal receptor"/>
    <property type="match status" value="1"/>
</dbReference>
<dbReference type="PANTHER" id="PTHR30535">
    <property type="entry name" value="VITAMIN B12-BINDING PROTEIN"/>
    <property type="match status" value="1"/>
</dbReference>
<sequence length="346" mass="36388">MLRHRQSLLITLAVAASLSACSAAEPGNSTPSAPAVSASSAGYPVRVHNCGRELVVQKPPQRIASLDQNTTETLLSLGVGDRVVGTSTWFDPILPELEAANADIPRIADNNPSLEAFLATEPDFVAATFRADLPGEGSSTIESLGQLGLPVYMAPAECAKATDGTGDGRRETPLTMDAAYQEIDELSRIVGVPEAGAKLNERIRADLAAASTGDPGAGKTVAFWFANSESPYVAGGYGTPAVSARALGLTNVFAESRDEWPQVSWEAFAQKDPDVLVLGDLTRKRQTSETGAVKIAFLESNPVTKEMTAVKNKRYILLQGSDMHLGVRTPAATAEIAQGLAKVGAR</sequence>
<dbReference type="Pfam" id="PF01497">
    <property type="entry name" value="Peripla_BP_2"/>
    <property type="match status" value="1"/>
</dbReference>
<dbReference type="PROSITE" id="PS51257">
    <property type="entry name" value="PROKAR_LIPOPROTEIN"/>
    <property type="match status" value="1"/>
</dbReference>
<evidence type="ECO:0000313" key="5">
    <source>
        <dbReference type="Proteomes" id="UP001157126"/>
    </source>
</evidence>
<feature type="signal peptide" evidence="2">
    <location>
        <begin position="1"/>
        <end position="23"/>
    </location>
</feature>
<evidence type="ECO:0000313" key="4">
    <source>
        <dbReference type="EMBL" id="GMA38063.1"/>
    </source>
</evidence>